<dbReference type="PIRSF" id="PIRSF004846">
    <property type="entry name" value="ModA"/>
    <property type="match status" value="1"/>
</dbReference>
<dbReference type="STRING" id="335543.Sfum_3697"/>
<evidence type="ECO:0000256" key="7">
    <source>
        <dbReference type="SAM" id="SignalP"/>
    </source>
</evidence>
<evidence type="ECO:0000256" key="2">
    <source>
        <dbReference type="ARBA" id="ARBA00022505"/>
    </source>
</evidence>
<evidence type="ECO:0000256" key="5">
    <source>
        <dbReference type="ARBA" id="ARBA00062515"/>
    </source>
</evidence>
<keyword evidence="4 7" id="KW-0732">Signal</keyword>
<protein>
    <submittedName>
        <fullName evidence="8">Molybdenum ABC transporter, periplasmic molybdate-binding protein</fullName>
    </submittedName>
</protein>
<proteinExistence type="inferred from homology"/>
<reference evidence="8 9" key="1">
    <citation type="submission" date="2006-10" db="EMBL/GenBank/DDBJ databases">
        <title>Complete sequence of Syntrophobacter fumaroxidans MPOB.</title>
        <authorList>
            <consortium name="US DOE Joint Genome Institute"/>
            <person name="Copeland A."/>
            <person name="Lucas S."/>
            <person name="Lapidus A."/>
            <person name="Barry K."/>
            <person name="Detter J.C."/>
            <person name="Glavina del Rio T."/>
            <person name="Hammon N."/>
            <person name="Israni S."/>
            <person name="Pitluck S."/>
            <person name="Goltsman E.G."/>
            <person name="Martinez M."/>
            <person name="Schmutz J."/>
            <person name="Larimer F."/>
            <person name="Land M."/>
            <person name="Hauser L."/>
            <person name="Kyrpides N."/>
            <person name="Kim E."/>
            <person name="Boone D.R."/>
            <person name="Brockman F."/>
            <person name="Culley D."/>
            <person name="Ferry J."/>
            <person name="Gunsalus R."/>
            <person name="McInerney M.J."/>
            <person name="Morrison M."/>
            <person name="Plugge C."/>
            <person name="Rohlin L."/>
            <person name="Scholten J."/>
            <person name="Sieber J."/>
            <person name="Stams A.J.M."/>
            <person name="Worm P."/>
            <person name="Henstra A.M."/>
            <person name="Richardson P."/>
        </authorList>
    </citation>
    <scope>NUCLEOTIDE SEQUENCE [LARGE SCALE GENOMIC DNA]</scope>
    <source>
        <strain evidence="9">DSM 10017 / MPOB</strain>
    </source>
</reference>
<keyword evidence="2 6" id="KW-0500">Molybdenum</keyword>
<dbReference type="InterPro" id="IPR041879">
    <property type="entry name" value="YvgL-like_PBP2"/>
</dbReference>
<comment type="subunit">
    <text evidence="5">The complex is composed of two ATP-binding proteins (ModC), two transmembrane proteins (ModB) and a solute-binding protein (ModA).</text>
</comment>
<dbReference type="NCBIfam" id="TIGR01256">
    <property type="entry name" value="modA"/>
    <property type="match status" value="1"/>
</dbReference>
<dbReference type="InterPro" id="IPR005950">
    <property type="entry name" value="ModA"/>
</dbReference>
<dbReference type="Pfam" id="PF13531">
    <property type="entry name" value="SBP_bac_11"/>
    <property type="match status" value="1"/>
</dbReference>
<dbReference type="CDD" id="cd13537">
    <property type="entry name" value="PBP2_YvgL_like"/>
    <property type="match status" value="1"/>
</dbReference>
<dbReference type="GO" id="GO:0030973">
    <property type="term" value="F:molybdate ion binding"/>
    <property type="evidence" value="ECO:0007669"/>
    <property type="project" value="UniProtKB-ARBA"/>
</dbReference>
<dbReference type="GO" id="GO:1901359">
    <property type="term" value="F:tungstate binding"/>
    <property type="evidence" value="ECO:0007669"/>
    <property type="project" value="UniProtKB-ARBA"/>
</dbReference>
<dbReference type="Gene3D" id="3.40.190.10">
    <property type="entry name" value="Periplasmic binding protein-like II"/>
    <property type="match status" value="2"/>
</dbReference>
<dbReference type="RefSeq" id="WP_011700492.1">
    <property type="nucleotide sequence ID" value="NC_008554.1"/>
</dbReference>
<gene>
    <name evidence="8" type="ordered locus">Sfum_3697</name>
</gene>
<sequence length="259" mass="27867">MKHHVAARFFVALFLALAILPALYVGSACAEQEIIVSAAASLTNAFTEVGKKFEAANPGTKVVLNFAASGPLLQQIEQGAPADVFASADQKTMDQANEKKLILTETRKNFAGNGLVLIVPGDAKTSIKALKDLTLKEITRISVGNPESVPAGRYAEEALTSEGLWETLKPKFILANSVRQVLDYVSRGEVDAGIVYATDAAVAKEKVRVALKLEKHKPILYPIAVVAATRKTDPARRFIDFVLSEEGVEILSKYGFGKP</sequence>
<accession>A0LPL5</accession>
<dbReference type="InterPro" id="IPR050682">
    <property type="entry name" value="ModA/WtpA"/>
</dbReference>
<name>A0LPL5_SYNFM</name>
<dbReference type="PANTHER" id="PTHR30632">
    <property type="entry name" value="MOLYBDATE-BINDING PERIPLASMIC PROTEIN"/>
    <property type="match status" value="1"/>
</dbReference>
<dbReference type="SUPFAM" id="SSF53850">
    <property type="entry name" value="Periplasmic binding protein-like II"/>
    <property type="match status" value="1"/>
</dbReference>
<dbReference type="PROSITE" id="PS51257">
    <property type="entry name" value="PROKAR_LIPOPROTEIN"/>
    <property type="match status" value="1"/>
</dbReference>
<evidence type="ECO:0000313" key="8">
    <source>
        <dbReference type="EMBL" id="ABK19367.1"/>
    </source>
</evidence>
<feature type="binding site" evidence="6">
    <location>
        <position position="151"/>
    </location>
    <ligand>
        <name>molybdate</name>
        <dbReference type="ChEBI" id="CHEBI:36264"/>
    </ligand>
</feature>
<dbReference type="eggNOG" id="COG0725">
    <property type="taxonomic scope" value="Bacteria"/>
</dbReference>
<evidence type="ECO:0000256" key="3">
    <source>
        <dbReference type="ARBA" id="ARBA00022723"/>
    </source>
</evidence>
<dbReference type="EMBL" id="CP000478">
    <property type="protein sequence ID" value="ABK19367.1"/>
    <property type="molecule type" value="Genomic_DNA"/>
</dbReference>
<comment type="similarity">
    <text evidence="1">Belongs to the bacterial solute-binding protein ModA family.</text>
</comment>
<dbReference type="Proteomes" id="UP000001784">
    <property type="component" value="Chromosome"/>
</dbReference>
<dbReference type="AlphaFoldDB" id="A0LPL5"/>
<feature type="chain" id="PRO_5002626921" evidence="7">
    <location>
        <begin position="31"/>
        <end position="259"/>
    </location>
</feature>
<keyword evidence="3 6" id="KW-0479">Metal-binding</keyword>
<keyword evidence="9" id="KW-1185">Reference proteome</keyword>
<dbReference type="InParanoid" id="A0LPL5"/>
<dbReference type="PANTHER" id="PTHR30632:SF0">
    <property type="entry name" value="SULFATE-BINDING PROTEIN"/>
    <property type="match status" value="1"/>
</dbReference>
<feature type="binding site" evidence="6">
    <location>
        <position position="178"/>
    </location>
    <ligand>
        <name>molybdate</name>
        <dbReference type="ChEBI" id="CHEBI:36264"/>
    </ligand>
</feature>
<dbReference type="GO" id="GO:0046872">
    <property type="term" value="F:metal ion binding"/>
    <property type="evidence" value="ECO:0007669"/>
    <property type="project" value="UniProtKB-KW"/>
</dbReference>
<dbReference type="KEGG" id="sfu:Sfum_3697"/>
<evidence type="ECO:0000256" key="4">
    <source>
        <dbReference type="ARBA" id="ARBA00022729"/>
    </source>
</evidence>
<dbReference type="GO" id="GO:0015689">
    <property type="term" value="P:molybdate ion transport"/>
    <property type="evidence" value="ECO:0007669"/>
    <property type="project" value="InterPro"/>
</dbReference>
<feature type="signal peptide" evidence="7">
    <location>
        <begin position="1"/>
        <end position="30"/>
    </location>
</feature>
<feature type="binding site" evidence="6">
    <location>
        <position position="196"/>
    </location>
    <ligand>
        <name>molybdate</name>
        <dbReference type="ChEBI" id="CHEBI:36264"/>
    </ligand>
</feature>
<dbReference type="HOGENOM" id="CLU_065520_3_1_7"/>
<evidence type="ECO:0000256" key="1">
    <source>
        <dbReference type="ARBA" id="ARBA00009175"/>
    </source>
</evidence>
<feature type="binding site" evidence="6">
    <location>
        <position position="41"/>
    </location>
    <ligand>
        <name>molybdate</name>
        <dbReference type="ChEBI" id="CHEBI:36264"/>
    </ligand>
</feature>
<evidence type="ECO:0000256" key="6">
    <source>
        <dbReference type="PIRSR" id="PIRSR004846-1"/>
    </source>
</evidence>
<dbReference type="FunCoup" id="A0LPL5">
    <property type="interactions" value="228"/>
</dbReference>
<feature type="binding site" evidence="6">
    <location>
        <position position="69"/>
    </location>
    <ligand>
        <name>molybdate</name>
        <dbReference type="ChEBI" id="CHEBI:36264"/>
    </ligand>
</feature>
<evidence type="ECO:0000313" key="9">
    <source>
        <dbReference type="Proteomes" id="UP000001784"/>
    </source>
</evidence>
<dbReference type="OrthoDB" id="9785015at2"/>
<organism evidence="8 9">
    <name type="scientific">Syntrophobacter fumaroxidans (strain DSM 10017 / MPOB)</name>
    <dbReference type="NCBI Taxonomy" id="335543"/>
    <lineage>
        <taxon>Bacteria</taxon>
        <taxon>Pseudomonadati</taxon>
        <taxon>Thermodesulfobacteriota</taxon>
        <taxon>Syntrophobacteria</taxon>
        <taxon>Syntrophobacterales</taxon>
        <taxon>Syntrophobacteraceae</taxon>
        <taxon>Syntrophobacter</taxon>
    </lineage>
</organism>
<dbReference type="FunFam" id="3.40.190.10:FF:000035">
    <property type="entry name" value="Molybdate ABC transporter substrate-binding protein"/>
    <property type="match status" value="1"/>
</dbReference>